<evidence type="ECO:0000313" key="2">
    <source>
        <dbReference type="Proteomes" id="UP000000383"/>
    </source>
</evidence>
<organism evidence="1 2">
    <name type="scientific">Methylotenera versatilis (strain 301)</name>
    <dbReference type="NCBI Taxonomy" id="666681"/>
    <lineage>
        <taxon>Bacteria</taxon>
        <taxon>Pseudomonadati</taxon>
        <taxon>Pseudomonadota</taxon>
        <taxon>Betaproteobacteria</taxon>
        <taxon>Nitrosomonadales</taxon>
        <taxon>Methylophilaceae</taxon>
        <taxon>Methylotenera</taxon>
    </lineage>
</organism>
<dbReference type="STRING" id="666681.M301_1610"/>
<keyword evidence="2" id="KW-1185">Reference proteome</keyword>
<dbReference type="InterPro" id="IPR007263">
    <property type="entry name" value="DCC1-like"/>
</dbReference>
<dbReference type="OrthoDB" id="5294764at2"/>
<dbReference type="RefSeq" id="WP_013148302.1">
    <property type="nucleotide sequence ID" value="NC_014207.1"/>
</dbReference>
<dbReference type="AlphaFoldDB" id="D7DIV5"/>
<dbReference type="KEGG" id="meh:M301_1610"/>
<reference evidence="2" key="1">
    <citation type="submission" date="2010-05" db="EMBL/GenBank/DDBJ databases">
        <title>Complete sequence of Methylotenera sp. 301.</title>
        <authorList>
            <person name="Lucas S."/>
            <person name="Copeland A."/>
            <person name="Lapidus A."/>
            <person name="Cheng J.-F."/>
            <person name="Bruce D."/>
            <person name="Goodwin L."/>
            <person name="Pitluck S."/>
            <person name="Clum A."/>
            <person name="Land M."/>
            <person name="Hauser L."/>
            <person name="Kyrpides N."/>
            <person name="Ivanova N."/>
            <person name="Chistoservova L."/>
            <person name="Kalyuzhnaya M."/>
            <person name="Woyke T."/>
        </authorList>
    </citation>
    <scope>NUCLEOTIDE SEQUENCE [LARGE SCALE GENOMIC DNA]</scope>
    <source>
        <strain evidence="2">301</strain>
    </source>
</reference>
<name>D7DIV5_METV0</name>
<dbReference type="GO" id="GO:0015035">
    <property type="term" value="F:protein-disulfide reductase activity"/>
    <property type="evidence" value="ECO:0007669"/>
    <property type="project" value="InterPro"/>
</dbReference>
<accession>D7DIV5</accession>
<dbReference type="PANTHER" id="PTHR34290:SF2">
    <property type="entry name" value="OS04G0668800 PROTEIN"/>
    <property type="match status" value="1"/>
</dbReference>
<evidence type="ECO:0000313" key="1">
    <source>
        <dbReference type="EMBL" id="ADI29990.1"/>
    </source>
</evidence>
<dbReference type="InterPro" id="IPR044691">
    <property type="entry name" value="DCC1_Trx"/>
</dbReference>
<proteinExistence type="predicted"/>
<reference evidence="1 2" key="2">
    <citation type="journal article" date="2011" name="J. Bacteriol.">
        <title>Genomes of three methylotrophs from a single niche uncover genetic and metabolic divergence of Methylophilaceae.</title>
        <authorList>
            <person name="Lapidus A."/>
            <person name="Clum A."/>
            <person name="Labutti K."/>
            <person name="Kaluzhnaya M.G."/>
            <person name="Lim S."/>
            <person name="Beck D.A."/>
            <person name="Glavina Del Rio T."/>
            <person name="Nolan M."/>
            <person name="Mavromatis K."/>
            <person name="Huntemann M."/>
            <person name="Lucas S."/>
            <person name="Lidstrom M.E."/>
            <person name="Ivanova N."/>
            <person name="Chistoserdova L."/>
        </authorList>
    </citation>
    <scope>NUCLEOTIDE SEQUENCE [LARGE SCALE GENOMIC DNA]</scope>
    <source>
        <strain evidence="1 2">301</strain>
    </source>
</reference>
<dbReference type="HOGENOM" id="CLU_086500_2_1_4"/>
<protein>
    <submittedName>
        <fullName evidence="1">Putative thiol-disulfide oxidoreductase DCC</fullName>
    </submittedName>
</protein>
<dbReference type="Pfam" id="PF04134">
    <property type="entry name" value="DCC1-like"/>
    <property type="match status" value="1"/>
</dbReference>
<dbReference type="PANTHER" id="PTHR34290">
    <property type="entry name" value="SI:CH73-390P7.2"/>
    <property type="match status" value="1"/>
</dbReference>
<dbReference type="eggNOG" id="COG3011">
    <property type="taxonomic scope" value="Bacteria"/>
</dbReference>
<dbReference type="Proteomes" id="UP000000383">
    <property type="component" value="Chromosome"/>
</dbReference>
<gene>
    <name evidence="1" type="ordered locus">M301_1610</name>
</gene>
<sequence>MTQNIQFPLTIYYDASCPLCASEMHTIKETDFENKLILVDCSNQAFNEPDFCPTTKEVMMERIHAQDAAGNWIKGVDVFAVAYGAAGFSSLAKIWGSKSLRPILTRAYPLIADNRHWLSKTPVPYLLNGVLRFCAPSR</sequence>
<dbReference type="EMBL" id="CP002056">
    <property type="protein sequence ID" value="ADI29990.1"/>
    <property type="molecule type" value="Genomic_DNA"/>
</dbReference>